<proteinExistence type="predicted"/>
<gene>
    <name evidence="2" type="ORF">FRACA_650018</name>
</gene>
<dbReference type="EMBL" id="FZMO01000531">
    <property type="protein sequence ID" value="SNQ51255.1"/>
    <property type="molecule type" value="Genomic_DNA"/>
</dbReference>
<dbReference type="GO" id="GO:0006355">
    <property type="term" value="P:regulation of DNA-templated transcription"/>
    <property type="evidence" value="ECO:0007669"/>
    <property type="project" value="InterPro"/>
</dbReference>
<dbReference type="SUPFAM" id="SSF46894">
    <property type="entry name" value="C-terminal effector domain of the bipartite response regulators"/>
    <property type="match status" value="1"/>
</dbReference>
<dbReference type="Gene3D" id="1.25.40.10">
    <property type="entry name" value="Tetratricopeptide repeat domain"/>
    <property type="match status" value="3"/>
</dbReference>
<keyword evidence="2" id="KW-0238">DNA-binding</keyword>
<dbReference type="SMART" id="SM01043">
    <property type="entry name" value="BTAD"/>
    <property type="match status" value="1"/>
</dbReference>
<dbReference type="AlphaFoldDB" id="A0A2I2L024"/>
<organism evidence="2 3">
    <name type="scientific">Frankia canadensis</name>
    <dbReference type="NCBI Taxonomy" id="1836972"/>
    <lineage>
        <taxon>Bacteria</taxon>
        <taxon>Bacillati</taxon>
        <taxon>Actinomycetota</taxon>
        <taxon>Actinomycetes</taxon>
        <taxon>Frankiales</taxon>
        <taxon>Frankiaceae</taxon>
        <taxon>Frankia</taxon>
    </lineage>
</organism>
<name>A0A2I2L024_9ACTN</name>
<protein>
    <submittedName>
        <fullName evidence="2">DNA-binding transcriptional activator of the SARP family</fullName>
    </submittedName>
</protein>
<dbReference type="Proteomes" id="UP000234331">
    <property type="component" value="Unassembled WGS sequence"/>
</dbReference>
<evidence type="ECO:0000259" key="1">
    <source>
        <dbReference type="SMART" id="SM01043"/>
    </source>
</evidence>
<dbReference type="InterPro" id="IPR011990">
    <property type="entry name" value="TPR-like_helical_dom_sf"/>
</dbReference>
<accession>A0A2I2L024</accession>
<keyword evidence="3" id="KW-1185">Reference proteome</keyword>
<sequence>MVCREGLFARFQVAPSGEVTWVRAWGARLAGLRIELFGGFRVLVGHRAVPDGAWSRRKPAALVKLLALAPGYRLRREQVMDVLWPELEPAAAAANLRKALHAARRALDGDGLSADGAALIESIGDLLCLRSDGLSVDVAEYRAAAALARQSRDASIHWAALDLYRDGLLPEDRYEDWAAGPRDELHADWTALATELARVLEERGEFNEAARVVNRLVAGADAAADTVQEENHVRLMRLYALAGRRDEARRQYERLRAALHAELGVEPSPRAQRLYEEIRGGHTAEPDLAVELWEKVGDLRAQSGDADGAGKAYEQALRASNEPASTGRLHRRMATALLMGHQTDAAADHLAKADALGPDTAERGRLACVRAHLAWEHGDLGAARDLADEAHETAREHGDDEDIVDALEALAIISHLRGDWRAGLQAQVRRLSGTDLGGQVSRYLEINHCAGQYQLYGDALAGDVGDYARQTLALAERCDAVAVQAFAWCLLGESLLLAGHWGEADACLARSCELYTPMGSRTVALPWLRRAELAVCTGAFEDAAAHLRWATAIATVAPSSRHAWARLHGIATLAALEQGDLDAAVAAVTAARETASRYGDCPSCGAMLNPLAAETLARTGDLRGAREFAAIAERTAESFDSTAWQAMASSAAAWIAVGEGDRAAAREGFEAAAAAFDKAGHPYWTARARRQAGGVE</sequence>
<dbReference type="InterPro" id="IPR005158">
    <property type="entry name" value="BTAD"/>
</dbReference>
<feature type="domain" description="Bacterial transcriptional activator" evidence="1">
    <location>
        <begin position="136"/>
        <end position="279"/>
    </location>
</feature>
<dbReference type="SUPFAM" id="SSF48452">
    <property type="entry name" value="TPR-like"/>
    <property type="match status" value="4"/>
</dbReference>
<dbReference type="InterPro" id="IPR036388">
    <property type="entry name" value="WH-like_DNA-bd_sf"/>
</dbReference>
<reference evidence="2 3" key="1">
    <citation type="submission" date="2017-06" db="EMBL/GenBank/DDBJ databases">
        <authorList>
            <person name="Kim H.J."/>
            <person name="Triplett B.A."/>
        </authorList>
    </citation>
    <scope>NUCLEOTIDE SEQUENCE [LARGE SCALE GENOMIC DNA]</scope>
    <source>
        <strain evidence="2">FRACA_ARgP5</strain>
    </source>
</reference>
<dbReference type="InterPro" id="IPR016032">
    <property type="entry name" value="Sig_transdc_resp-reg_C-effctor"/>
</dbReference>
<dbReference type="PANTHER" id="PTHR35807">
    <property type="entry name" value="TRANSCRIPTIONAL REGULATOR REDD-RELATED"/>
    <property type="match status" value="1"/>
</dbReference>
<dbReference type="InterPro" id="IPR051677">
    <property type="entry name" value="AfsR-DnrI-RedD_regulator"/>
</dbReference>
<evidence type="ECO:0000313" key="2">
    <source>
        <dbReference type="EMBL" id="SNQ51255.1"/>
    </source>
</evidence>
<dbReference type="GO" id="GO:0003677">
    <property type="term" value="F:DNA binding"/>
    <property type="evidence" value="ECO:0007669"/>
    <property type="project" value="UniProtKB-KW"/>
</dbReference>
<dbReference type="Pfam" id="PF03704">
    <property type="entry name" value="BTAD"/>
    <property type="match status" value="1"/>
</dbReference>
<evidence type="ECO:0000313" key="3">
    <source>
        <dbReference type="Proteomes" id="UP000234331"/>
    </source>
</evidence>
<dbReference type="Gene3D" id="1.10.10.10">
    <property type="entry name" value="Winged helix-like DNA-binding domain superfamily/Winged helix DNA-binding domain"/>
    <property type="match status" value="1"/>
</dbReference>